<keyword evidence="4" id="KW-0223">Dioxygenase</keyword>
<dbReference type="InterPro" id="IPR006620">
    <property type="entry name" value="Pro_4_hyd_alph"/>
</dbReference>
<dbReference type="EMBL" id="CP041186">
    <property type="protein sequence ID" value="QDG50282.1"/>
    <property type="molecule type" value="Genomic_DNA"/>
</dbReference>
<dbReference type="InterPro" id="IPR044862">
    <property type="entry name" value="Pro_4_hyd_alph_FE2OG_OXY"/>
</dbReference>
<evidence type="ECO:0000256" key="1">
    <source>
        <dbReference type="ARBA" id="ARBA00001961"/>
    </source>
</evidence>
<dbReference type="PROSITE" id="PS51471">
    <property type="entry name" value="FE2OG_OXY"/>
    <property type="match status" value="1"/>
</dbReference>
<keyword evidence="9" id="KW-1185">Reference proteome</keyword>
<feature type="domain" description="Fe2OG dioxygenase" evidence="7">
    <location>
        <begin position="118"/>
        <end position="214"/>
    </location>
</feature>
<gene>
    <name evidence="8" type="ORF">FIV42_05910</name>
</gene>
<keyword evidence="5" id="KW-0560">Oxidoreductase</keyword>
<dbReference type="Proteomes" id="UP000315995">
    <property type="component" value="Chromosome"/>
</dbReference>
<dbReference type="GO" id="GO:0071456">
    <property type="term" value="P:cellular response to hypoxia"/>
    <property type="evidence" value="ECO:0007669"/>
    <property type="project" value="TreeGrafter"/>
</dbReference>
<accession>A0A4Y6PPM0</accession>
<dbReference type="AlphaFoldDB" id="A0A4Y6PPM0"/>
<reference evidence="8 9" key="1">
    <citation type="submission" date="2019-06" db="EMBL/GenBank/DDBJ databases">
        <title>Persicimonas caeni gen. nov., sp. nov., a predatory bacterium isolated from solar saltern.</title>
        <authorList>
            <person name="Wang S."/>
        </authorList>
    </citation>
    <scope>NUCLEOTIDE SEQUENCE [LARGE SCALE GENOMIC DNA]</scope>
    <source>
        <strain evidence="8 9">YN101</strain>
    </source>
</reference>
<dbReference type="GO" id="GO:0031418">
    <property type="term" value="F:L-ascorbic acid binding"/>
    <property type="evidence" value="ECO:0007669"/>
    <property type="project" value="UniProtKB-KW"/>
</dbReference>
<dbReference type="SUPFAM" id="SSF51197">
    <property type="entry name" value="Clavaminate synthase-like"/>
    <property type="match status" value="1"/>
</dbReference>
<dbReference type="OrthoDB" id="9783171at2"/>
<dbReference type="PANTHER" id="PTHR12907:SF26">
    <property type="entry name" value="HIF PROLYL HYDROXYLASE, ISOFORM C"/>
    <property type="match status" value="1"/>
</dbReference>
<evidence type="ECO:0000259" key="7">
    <source>
        <dbReference type="PROSITE" id="PS51471"/>
    </source>
</evidence>
<name>A0A4Y6PPM0_PERCE</name>
<protein>
    <submittedName>
        <fullName evidence="8">2OG-Fe(II) oxygenase</fullName>
    </submittedName>
</protein>
<dbReference type="RefSeq" id="WP_141196778.1">
    <property type="nucleotide sequence ID" value="NZ_CP041186.1"/>
</dbReference>
<dbReference type="GO" id="GO:0008198">
    <property type="term" value="F:ferrous iron binding"/>
    <property type="evidence" value="ECO:0007669"/>
    <property type="project" value="TreeGrafter"/>
</dbReference>
<organism evidence="8 9">
    <name type="scientific">Persicimonas caeni</name>
    <dbReference type="NCBI Taxonomy" id="2292766"/>
    <lineage>
        <taxon>Bacteria</taxon>
        <taxon>Deltaproteobacteria</taxon>
        <taxon>Bradymonadales</taxon>
        <taxon>Bradymonadaceae</taxon>
        <taxon>Persicimonas</taxon>
    </lineage>
</organism>
<sequence length="219" mass="24789">MKRLPKRAGWLPEGGPQRLLTDDEIRLLGESSFFVRDGFVDEALAAEARAEIDRLAEAERLRPAGISRGMNYRVEDRVRGDLITWLDPAEATPALAAVHRRFEELRDELNQQAYMGLDYFEVQIAQYPGGGAGYDRHVDAFPGSPNRRATAILYLNEGWQPEHGGVLRAWLPDGEVREVEPVSGRLVVFQSDQIPHQVMPTFAPRWAVTAWYRHRSAVI</sequence>
<evidence type="ECO:0000313" key="8">
    <source>
        <dbReference type="EMBL" id="QDG50282.1"/>
    </source>
</evidence>
<dbReference type="PANTHER" id="PTHR12907">
    <property type="entry name" value="EGL NINE HOMOLOG-RELATED"/>
    <property type="match status" value="1"/>
</dbReference>
<evidence type="ECO:0000313" key="9">
    <source>
        <dbReference type="Proteomes" id="UP000315995"/>
    </source>
</evidence>
<dbReference type="GO" id="GO:0031543">
    <property type="term" value="F:peptidyl-proline dioxygenase activity"/>
    <property type="evidence" value="ECO:0007669"/>
    <property type="project" value="TreeGrafter"/>
</dbReference>
<evidence type="ECO:0000256" key="3">
    <source>
        <dbReference type="ARBA" id="ARBA00022896"/>
    </source>
</evidence>
<evidence type="ECO:0000256" key="5">
    <source>
        <dbReference type="ARBA" id="ARBA00023002"/>
    </source>
</evidence>
<evidence type="ECO:0000256" key="4">
    <source>
        <dbReference type="ARBA" id="ARBA00022964"/>
    </source>
</evidence>
<keyword evidence="3" id="KW-0847">Vitamin C</keyword>
<dbReference type="Pfam" id="PF13640">
    <property type="entry name" value="2OG-FeII_Oxy_3"/>
    <property type="match status" value="1"/>
</dbReference>
<keyword evidence="6" id="KW-0408">Iron</keyword>
<comment type="cofactor">
    <cofactor evidence="1">
        <name>L-ascorbate</name>
        <dbReference type="ChEBI" id="CHEBI:38290"/>
    </cofactor>
</comment>
<dbReference type="Gene3D" id="2.60.120.620">
    <property type="entry name" value="q2cbj1_9rhob like domain"/>
    <property type="match status" value="1"/>
</dbReference>
<evidence type="ECO:0000256" key="6">
    <source>
        <dbReference type="ARBA" id="ARBA00023004"/>
    </source>
</evidence>
<dbReference type="SMART" id="SM00702">
    <property type="entry name" value="P4Hc"/>
    <property type="match status" value="1"/>
</dbReference>
<dbReference type="InterPro" id="IPR051559">
    <property type="entry name" value="HIF_prolyl_hydroxylases"/>
</dbReference>
<accession>A0A5B8Y564</accession>
<proteinExistence type="predicted"/>
<evidence type="ECO:0000256" key="2">
    <source>
        <dbReference type="ARBA" id="ARBA00022723"/>
    </source>
</evidence>
<dbReference type="InterPro" id="IPR005123">
    <property type="entry name" value="Oxoglu/Fe-dep_dioxygenase_dom"/>
</dbReference>
<keyword evidence="2" id="KW-0479">Metal-binding</keyword>